<proteinExistence type="predicted"/>
<evidence type="ECO:0000313" key="1">
    <source>
        <dbReference type="EMBL" id="CAH1790515.1"/>
    </source>
</evidence>
<keyword evidence="2" id="KW-1185">Reference proteome</keyword>
<accession>A0A8S4P8C6</accession>
<organism evidence="1 2">
    <name type="scientific">Owenia fusiformis</name>
    <name type="common">Polychaete worm</name>
    <dbReference type="NCBI Taxonomy" id="6347"/>
    <lineage>
        <taxon>Eukaryota</taxon>
        <taxon>Metazoa</taxon>
        <taxon>Spiralia</taxon>
        <taxon>Lophotrochozoa</taxon>
        <taxon>Annelida</taxon>
        <taxon>Polychaeta</taxon>
        <taxon>Sedentaria</taxon>
        <taxon>Canalipalpata</taxon>
        <taxon>Sabellida</taxon>
        <taxon>Oweniida</taxon>
        <taxon>Oweniidae</taxon>
        <taxon>Owenia</taxon>
    </lineage>
</organism>
<evidence type="ECO:0000313" key="2">
    <source>
        <dbReference type="Proteomes" id="UP000749559"/>
    </source>
</evidence>
<dbReference type="Proteomes" id="UP000749559">
    <property type="component" value="Unassembled WGS sequence"/>
</dbReference>
<dbReference type="EMBL" id="CAIIXF020000007">
    <property type="protein sequence ID" value="CAH1790515.1"/>
    <property type="molecule type" value="Genomic_DNA"/>
</dbReference>
<reference evidence="1" key="1">
    <citation type="submission" date="2022-03" db="EMBL/GenBank/DDBJ databases">
        <authorList>
            <person name="Martin C."/>
        </authorList>
    </citation>
    <scope>NUCLEOTIDE SEQUENCE</scope>
</reference>
<sequence>NTKYKGVGYALLSNADVYIDGGEWTGVMPKDSAIFTDNAILVGNECDFKEETHLLKIRSLDVHPAKFHNSEYTGVNTLEAEVWSSIYGYGLQYSIHVHEAYVDSFVNVFNIVA</sequence>
<protein>
    <submittedName>
        <fullName evidence="1">Uncharacterized protein</fullName>
    </submittedName>
</protein>
<gene>
    <name evidence="1" type="ORF">OFUS_LOCUS15708</name>
</gene>
<dbReference type="AlphaFoldDB" id="A0A8S4P8C6"/>
<name>A0A8S4P8C6_OWEFU</name>
<comment type="caution">
    <text evidence="1">The sequence shown here is derived from an EMBL/GenBank/DDBJ whole genome shotgun (WGS) entry which is preliminary data.</text>
</comment>
<feature type="non-terminal residue" evidence="1">
    <location>
        <position position="113"/>
    </location>
</feature>